<dbReference type="Gene3D" id="3.40.640.10">
    <property type="entry name" value="Type I PLP-dependent aspartate aminotransferase-like (Major domain)"/>
    <property type="match status" value="1"/>
</dbReference>
<name>A0A2T6C7K3_9BACL</name>
<dbReference type="AlphaFoldDB" id="A0A2T6C7K3"/>
<dbReference type="EMBL" id="QBKR01000003">
    <property type="protein sequence ID" value="PTX64304.1"/>
    <property type="molecule type" value="Genomic_DNA"/>
</dbReference>
<evidence type="ECO:0000256" key="3">
    <source>
        <dbReference type="ARBA" id="ARBA00004953"/>
    </source>
</evidence>
<dbReference type="InterPro" id="IPR015422">
    <property type="entry name" value="PyrdxlP-dep_Trfase_small"/>
</dbReference>
<keyword evidence="5" id="KW-0169">Cobalamin biosynthesis</keyword>
<dbReference type="Proteomes" id="UP000244240">
    <property type="component" value="Unassembled WGS sequence"/>
</dbReference>
<comment type="caution">
    <text evidence="11">The sequence shown here is derived from an EMBL/GenBank/DDBJ whole genome shotgun (WGS) entry which is preliminary data.</text>
</comment>
<dbReference type="GO" id="GO:0048472">
    <property type="term" value="F:threonine-phosphate decarboxylase activity"/>
    <property type="evidence" value="ECO:0007669"/>
    <property type="project" value="UniProtKB-EC"/>
</dbReference>
<protein>
    <recommendedName>
        <fullName evidence="4">threonine-phosphate decarboxylase</fullName>
        <ecNumber evidence="4">4.1.1.81</ecNumber>
    </recommendedName>
    <alternativeName>
        <fullName evidence="8">L-threonine-O-3-phosphate decarboxylase</fullName>
    </alternativeName>
</protein>
<dbReference type="PANTHER" id="PTHR42885:SF1">
    <property type="entry name" value="THREONINE-PHOSPHATE DECARBOXYLASE"/>
    <property type="match status" value="1"/>
</dbReference>
<dbReference type="Pfam" id="PF00155">
    <property type="entry name" value="Aminotran_1_2"/>
    <property type="match status" value="1"/>
</dbReference>
<dbReference type="NCBIfam" id="TIGR01140">
    <property type="entry name" value="L_thr_O3P_dcar"/>
    <property type="match status" value="1"/>
</dbReference>
<evidence type="ECO:0000256" key="9">
    <source>
        <dbReference type="ARBA" id="ARBA00048531"/>
    </source>
</evidence>
<feature type="domain" description="Aminotransferase class I/classII large" evidence="10">
    <location>
        <begin position="28"/>
        <end position="364"/>
    </location>
</feature>
<evidence type="ECO:0000256" key="1">
    <source>
        <dbReference type="ARBA" id="ARBA00001933"/>
    </source>
</evidence>
<dbReference type="UniPathway" id="UPA00148"/>
<evidence type="ECO:0000313" key="11">
    <source>
        <dbReference type="EMBL" id="PTX64304.1"/>
    </source>
</evidence>
<dbReference type="InterPro" id="IPR015424">
    <property type="entry name" value="PyrdxlP-dep_Trfase"/>
</dbReference>
<comment type="function">
    <text evidence="2">Decarboxylates L-threonine-O-3-phosphate to yield (R)-1-amino-2-propanol O-2-phosphate, the precursor for the linkage between the nucleotide loop and the corrin ring in cobalamin.</text>
</comment>
<dbReference type="OrthoDB" id="9813612at2"/>
<evidence type="ECO:0000256" key="6">
    <source>
        <dbReference type="ARBA" id="ARBA00022898"/>
    </source>
</evidence>
<accession>A0A2T6C7K3</accession>
<dbReference type="PANTHER" id="PTHR42885">
    <property type="entry name" value="HISTIDINOL-PHOSPHATE AMINOTRANSFERASE-RELATED"/>
    <property type="match status" value="1"/>
</dbReference>
<keyword evidence="6" id="KW-0663">Pyridoxal phosphate</keyword>
<keyword evidence="7" id="KW-0456">Lyase</keyword>
<organism evidence="11 12">
    <name type="scientific">Melghirimyces profundicolus</name>
    <dbReference type="NCBI Taxonomy" id="1242148"/>
    <lineage>
        <taxon>Bacteria</taxon>
        <taxon>Bacillati</taxon>
        <taxon>Bacillota</taxon>
        <taxon>Bacilli</taxon>
        <taxon>Bacillales</taxon>
        <taxon>Thermoactinomycetaceae</taxon>
        <taxon>Melghirimyces</taxon>
    </lineage>
</organism>
<dbReference type="InterPro" id="IPR004839">
    <property type="entry name" value="Aminotransferase_I/II_large"/>
</dbReference>
<evidence type="ECO:0000256" key="7">
    <source>
        <dbReference type="ARBA" id="ARBA00023239"/>
    </source>
</evidence>
<evidence type="ECO:0000256" key="8">
    <source>
        <dbReference type="ARBA" id="ARBA00029996"/>
    </source>
</evidence>
<dbReference type="SUPFAM" id="SSF53383">
    <property type="entry name" value="PLP-dependent transferases"/>
    <property type="match status" value="1"/>
</dbReference>
<evidence type="ECO:0000256" key="5">
    <source>
        <dbReference type="ARBA" id="ARBA00022573"/>
    </source>
</evidence>
<evidence type="ECO:0000256" key="4">
    <source>
        <dbReference type="ARBA" id="ARBA00012285"/>
    </source>
</evidence>
<gene>
    <name evidence="11" type="ORF">C8P63_10388</name>
</gene>
<evidence type="ECO:0000256" key="2">
    <source>
        <dbReference type="ARBA" id="ARBA00003444"/>
    </source>
</evidence>
<comment type="pathway">
    <text evidence="3">Cofactor biosynthesis; adenosylcobalamin biosynthesis.</text>
</comment>
<dbReference type="InterPro" id="IPR005860">
    <property type="entry name" value="CobD"/>
</dbReference>
<proteinExistence type="predicted"/>
<dbReference type="EC" id="4.1.1.81" evidence="4"/>
<comment type="catalytic activity">
    <reaction evidence="9">
        <text>O-phospho-L-threonine + H(+) = (R)-1-aminopropan-2-yl phosphate + CO2</text>
        <dbReference type="Rhea" id="RHEA:11492"/>
        <dbReference type="ChEBI" id="CHEBI:15378"/>
        <dbReference type="ChEBI" id="CHEBI:16526"/>
        <dbReference type="ChEBI" id="CHEBI:58563"/>
        <dbReference type="ChEBI" id="CHEBI:58675"/>
        <dbReference type="EC" id="4.1.1.81"/>
    </reaction>
</comment>
<evidence type="ECO:0000313" key="12">
    <source>
        <dbReference type="Proteomes" id="UP000244240"/>
    </source>
</evidence>
<reference evidence="11 12" key="1">
    <citation type="submission" date="2018-04" db="EMBL/GenBank/DDBJ databases">
        <title>Genomic Encyclopedia of Archaeal and Bacterial Type Strains, Phase II (KMG-II): from individual species to whole genera.</title>
        <authorList>
            <person name="Goeker M."/>
        </authorList>
    </citation>
    <scope>NUCLEOTIDE SEQUENCE [LARGE SCALE GENOMIC DNA]</scope>
    <source>
        <strain evidence="11 12">DSM 45787</strain>
    </source>
</reference>
<dbReference type="InterPro" id="IPR015421">
    <property type="entry name" value="PyrdxlP-dep_Trfase_major"/>
</dbReference>
<dbReference type="GO" id="GO:0030170">
    <property type="term" value="F:pyridoxal phosphate binding"/>
    <property type="evidence" value="ECO:0007669"/>
    <property type="project" value="InterPro"/>
</dbReference>
<dbReference type="GO" id="GO:0009236">
    <property type="term" value="P:cobalamin biosynthetic process"/>
    <property type="evidence" value="ECO:0007669"/>
    <property type="project" value="UniProtKB-UniPathway"/>
</dbReference>
<evidence type="ECO:0000259" key="10">
    <source>
        <dbReference type="Pfam" id="PF00155"/>
    </source>
</evidence>
<dbReference type="InterPro" id="IPR004838">
    <property type="entry name" value="NHTrfase_class1_PyrdxlP-BS"/>
</dbReference>
<dbReference type="PROSITE" id="PS00105">
    <property type="entry name" value="AA_TRANSFER_CLASS_1"/>
    <property type="match status" value="1"/>
</dbReference>
<comment type="cofactor">
    <cofactor evidence="1">
        <name>pyridoxal 5'-phosphate</name>
        <dbReference type="ChEBI" id="CHEBI:597326"/>
    </cofactor>
</comment>
<dbReference type="Gene3D" id="3.90.1150.10">
    <property type="entry name" value="Aspartate Aminotransferase, domain 1"/>
    <property type="match status" value="1"/>
</dbReference>
<dbReference type="CDD" id="cd00609">
    <property type="entry name" value="AAT_like"/>
    <property type="match status" value="1"/>
</dbReference>
<dbReference type="RefSeq" id="WP_108021870.1">
    <property type="nucleotide sequence ID" value="NZ_QBKR01000003.1"/>
</dbReference>
<keyword evidence="12" id="KW-1185">Reference proteome</keyword>
<sequence>MESLERYGHGGDRWTAGERFGREAGSFLDFSANINPLGPPTGVLDILRRIWNDPECSTLSRYPDPAARSLRSALAGRLGVDPEQVLIGNGGAELIDLLHSAARPRRVGVIHPSFAEYEAAARKRGQEIVPLKTEWDRAFLPERKALLAWIREVDLAWVGHPNNPTGTRIPFEDLVAAAEEATRRGTVLAVDEAFLDFLPPGEEISLLPRLEEFPTTILFRSMTKFYAIPGLRLGYAVAAPEWIRKLAEWQIPWSVNGVAQEAGTAALGDREFEEQTRSWLAEERPALARGLASLPGVDVLPGEANYLLLRVAENVGGPIPSRWLQRELGERGIMIRDGSTYPGLDGRYVRVAVRGRKENRRLLSAMEDALFRAGRVGS</sequence>